<organism evidence="4 5">
    <name type="scientific">Microbacterium testaceum</name>
    <name type="common">Aureobacterium testaceum</name>
    <name type="synonym">Brevibacterium testaceum</name>
    <dbReference type="NCBI Taxonomy" id="2033"/>
    <lineage>
        <taxon>Bacteria</taxon>
        <taxon>Bacillati</taxon>
        <taxon>Actinomycetota</taxon>
        <taxon>Actinomycetes</taxon>
        <taxon>Micrococcales</taxon>
        <taxon>Microbacteriaceae</taxon>
        <taxon>Microbacterium</taxon>
    </lineage>
</organism>
<reference evidence="4 5" key="1">
    <citation type="submission" date="2019-06" db="EMBL/GenBank/DDBJ databases">
        <title>Whole genome shotgun sequence of Microbacterium testaceum NBRC 12675.</title>
        <authorList>
            <person name="Hosoyama A."/>
            <person name="Uohara A."/>
            <person name="Ohji S."/>
            <person name="Ichikawa N."/>
        </authorList>
    </citation>
    <scope>NUCLEOTIDE SEQUENCE [LARGE SCALE GENOMIC DNA]</scope>
    <source>
        <strain evidence="4 5">NBRC 12675</strain>
    </source>
</reference>
<dbReference type="Proteomes" id="UP000319525">
    <property type="component" value="Unassembled WGS sequence"/>
</dbReference>
<evidence type="ECO:0000313" key="4">
    <source>
        <dbReference type="EMBL" id="GEB47248.1"/>
    </source>
</evidence>
<dbReference type="OrthoDB" id="4120491at2"/>
<evidence type="ECO:0000313" key="5">
    <source>
        <dbReference type="Proteomes" id="UP000319525"/>
    </source>
</evidence>
<dbReference type="AlphaFoldDB" id="A0A4Y3QS51"/>
<dbReference type="GO" id="GO:0016757">
    <property type="term" value="F:glycosyltransferase activity"/>
    <property type="evidence" value="ECO:0007669"/>
    <property type="project" value="UniProtKB-KW"/>
</dbReference>
<dbReference type="Gene3D" id="3.40.50.2000">
    <property type="entry name" value="Glycogen Phosphorylase B"/>
    <property type="match status" value="2"/>
</dbReference>
<dbReference type="SUPFAM" id="SSF53756">
    <property type="entry name" value="UDP-Glycosyltransferase/glycogen phosphorylase"/>
    <property type="match status" value="1"/>
</dbReference>
<dbReference type="InterPro" id="IPR028098">
    <property type="entry name" value="Glyco_trans_4-like_N"/>
</dbReference>
<accession>A0A4Y3QS51</accession>
<protein>
    <recommendedName>
        <fullName evidence="3">Glycosyltransferase subfamily 4-like N-terminal domain-containing protein</fullName>
    </recommendedName>
</protein>
<gene>
    <name evidence="4" type="ORF">MTE01_31930</name>
</gene>
<evidence type="ECO:0000256" key="2">
    <source>
        <dbReference type="ARBA" id="ARBA00022679"/>
    </source>
</evidence>
<dbReference type="EMBL" id="BJML01000014">
    <property type="protein sequence ID" value="GEB47248.1"/>
    <property type="molecule type" value="Genomic_DNA"/>
</dbReference>
<dbReference type="GeneID" id="57145865"/>
<dbReference type="RefSeq" id="WP_141378331.1">
    <property type="nucleotide sequence ID" value="NZ_BJML01000014.1"/>
</dbReference>
<name>A0A4Y3QS51_MICTE</name>
<proteinExistence type="predicted"/>
<sequence length="333" mass="35432">MSSKISIPDATLPVLLVHPGPHGVAVYARQIAAEVVAAEPHARITTVDALAALPEGTPVHAHVTDRLWGASPEEATHALTGLAARHPLTVTLHDVPQESDGERNRPRRRAFYRAVTEASRGVVVNSAHERELLREEGVFDGPVAVVPLPVDSVAVPLATPEVDDSVGVLGYFYPGKGHDEALEAAATAGLTRLTVLGRASDGHAGDLDAFARLAGARGVSVEVTGWLDDAEMADRVRRIAVPVIAHRHVSASGSLASWIGWGRRPLAVRNRYNDEMAALRPDTVTLVEPDALAAAISAARVDAPSTWHGQHPVPFGHADAARAYLRWWSEVTS</sequence>
<evidence type="ECO:0000256" key="1">
    <source>
        <dbReference type="ARBA" id="ARBA00022676"/>
    </source>
</evidence>
<keyword evidence="1" id="KW-0328">Glycosyltransferase</keyword>
<evidence type="ECO:0000259" key="3">
    <source>
        <dbReference type="Pfam" id="PF13439"/>
    </source>
</evidence>
<comment type="caution">
    <text evidence="4">The sequence shown here is derived from an EMBL/GenBank/DDBJ whole genome shotgun (WGS) entry which is preliminary data.</text>
</comment>
<dbReference type="Pfam" id="PF13439">
    <property type="entry name" value="Glyco_transf_4"/>
    <property type="match status" value="1"/>
</dbReference>
<feature type="domain" description="Glycosyltransferase subfamily 4-like N-terminal" evidence="3">
    <location>
        <begin position="76"/>
        <end position="151"/>
    </location>
</feature>
<keyword evidence="2" id="KW-0808">Transferase</keyword>